<evidence type="ECO:0000313" key="3">
    <source>
        <dbReference type="Proteomes" id="UP000177309"/>
    </source>
</evidence>
<organism evidence="2 3">
    <name type="scientific">candidate division WOR-1 bacterium RIFOXYC2_FULL_41_25</name>
    <dbReference type="NCBI Taxonomy" id="1802586"/>
    <lineage>
        <taxon>Bacteria</taxon>
        <taxon>Bacillati</taxon>
        <taxon>Saganbacteria</taxon>
    </lineage>
</organism>
<accession>A0A1F4TIW6</accession>
<evidence type="ECO:0000256" key="1">
    <source>
        <dbReference type="SAM" id="MobiDB-lite"/>
    </source>
</evidence>
<feature type="region of interest" description="Disordered" evidence="1">
    <location>
        <begin position="35"/>
        <end position="63"/>
    </location>
</feature>
<name>A0A1F4TIW6_UNCSA</name>
<comment type="caution">
    <text evidence="2">The sequence shown here is derived from an EMBL/GenBank/DDBJ whole genome shotgun (WGS) entry which is preliminary data.</text>
</comment>
<reference evidence="2 3" key="1">
    <citation type="journal article" date="2016" name="Nat. Commun.">
        <title>Thousands of microbial genomes shed light on interconnected biogeochemical processes in an aquifer system.</title>
        <authorList>
            <person name="Anantharaman K."/>
            <person name="Brown C.T."/>
            <person name="Hug L.A."/>
            <person name="Sharon I."/>
            <person name="Castelle C.J."/>
            <person name="Probst A.J."/>
            <person name="Thomas B.C."/>
            <person name="Singh A."/>
            <person name="Wilkins M.J."/>
            <person name="Karaoz U."/>
            <person name="Brodie E.L."/>
            <person name="Williams K.H."/>
            <person name="Hubbard S.S."/>
            <person name="Banfield J.F."/>
        </authorList>
    </citation>
    <scope>NUCLEOTIDE SEQUENCE [LARGE SCALE GENOMIC DNA]</scope>
</reference>
<evidence type="ECO:0000313" key="2">
    <source>
        <dbReference type="EMBL" id="OGC32470.1"/>
    </source>
</evidence>
<dbReference type="Proteomes" id="UP000177309">
    <property type="component" value="Unassembled WGS sequence"/>
</dbReference>
<dbReference type="AlphaFoldDB" id="A0A1F4TIW6"/>
<dbReference type="EMBL" id="MEUI01000050">
    <property type="protein sequence ID" value="OGC32470.1"/>
    <property type="molecule type" value="Genomic_DNA"/>
</dbReference>
<protein>
    <submittedName>
        <fullName evidence="2">Uncharacterized protein</fullName>
    </submittedName>
</protein>
<gene>
    <name evidence="2" type="ORF">A2462_00190</name>
</gene>
<feature type="region of interest" description="Disordered" evidence="1">
    <location>
        <begin position="357"/>
        <end position="396"/>
    </location>
</feature>
<proteinExistence type="predicted"/>
<sequence length="1030" mass="112202">MVSSLQRSRGLKQLLATLWYGTAVMQAQQLQKKRAATPQLSGIPPITAPPPSVTPRPVTEPQNDRASLEGLFTDDSVCNNLLAGAQDIWTRFQSSTDQNKAAVNTKLADQLQLDGQAINDGALLLLEVLPLLQKDFPTLDVSVKLKANFEYLIRAGISQQNQAIQGKVDQAEQDVADIWNSFLAEEGRAEERTAMLTVLQKAKINIKAITPEQILNKFPELFQQIPALAELDIAQEIMVIRTGVQEEVTAMRQVGTFWANRLKALAERPQAEAPAELAAEASPAEIGENLDAALAELFAQPLDNPVIKLTKPKRTAGAAAPRSDDLDLAELLAQPSESADALAARLRIVPARAEEPSCKFTAGPGDQGGPEEPQNIPAKPVAGSTAPVDRKPVGPYAQASYTGPDGYYSLVGGKNGVPRMISSLRPFWMMTVKVPGPRGAQIKLSDVLYVEADASVADLQAEISRTFTEACMDQSSALKAKIEQLFIGWYMAANHCDKTDAERAMAADDAAGQFAALLADQTSLADANLNEIKTELAASLTGRKLLELHRRELSIRKSLSAQSGQAVTAETRALINGRTPNFVRYAKRFKIDLQPDTPLYAEIQRRLEIDPRRSSTPLKETFEQALATVSASWSQSTKYNEVADAARQMRIDINAPGNFPLFNNVFIRIREKLAASESVNAGIILCDYYDELIAAGGEVVSLSATAVSQVPPVTIEPIYSWSRLKDVEIFWQDFQKSADTAEIGAAQALLKAKHGLTNAAINRTALGPALSAVRHLFVNNKAEKLVLKDEVTVEHIDNCNLQRFVPRSSIPDDELGTVTFLFENTIGDKFAFIPGAQKLISQCEVSPETKKALNLIAQANETLEGARKLLLASLAENQIKPHHLIACKNELLPLLPREKASELDVILSQDGIDIVNQPVTVIELAGQLWSDFMGDRNEAIGFAMNNVASSMRISAIFENMFPRAREVHDDYFVPFSSNPGMAVDHASLSFMLGLARLAEQFADHTQRVLVQSSDPQQPLASFADPFAAVG</sequence>